<feature type="signal peptide" evidence="3">
    <location>
        <begin position="1"/>
        <end position="23"/>
    </location>
</feature>
<evidence type="ECO:0000259" key="4">
    <source>
        <dbReference type="Pfam" id="PF15430"/>
    </source>
</evidence>
<evidence type="ECO:0000256" key="3">
    <source>
        <dbReference type="SAM" id="SignalP"/>
    </source>
</evidence>
<feature type="domain" description="Single" evidence="4">
    <location>
        <begin position="41"/>
        <end position="113"/>
    </location>
</feature>
<organism evidence="5 6">
    <name type="scientific">Nicrophorus vespilloides</name>
    <name type="common">Boreal carrion beetle</name>
    <dbReference type="NCBI Taxonomy" id="110193"/>
    <lineage>
        <taxon>Eukaryota</taxon>
        <taxon>Metazoa</taxon>
        <taxon>Ecdysozoa</taxon>
        <taxon>Arthropoda</taxon>
        <taxon>Hexapoda</taxon>
        <taxon>Insecta</taxon>
        <taxon>Pterygota</taxon>
        <taxon>Neoptera</taxon>
        <taxon>Endopterygota</taxon>
        <taxon>Coleoptera</taxon>
        <taxon>Polyphaga</taxon>
        <taxon>Staphyliniformia</taxon>
        <taxon>Silphidae</taxon>
        <taxon>Nicrophorinae</taxon>
        <taxon>Nicrophorus</taxon>
    </lineage>
</organism>
<evidence type="ECO:0000313" key="6">
    <source>
        <dbReference type="RefSeq" id="XP_017773997.1"/>
    </source>
</evidence>
<dbReference type="Proteomes" id="UP000695000">
    <property type="component" value="Unplaced"/>
</dbReference>
<comment type="subcellular location">
    <subcellularLocation>
        <location evidence="1">Secreted</location>
    </subcellularLocation>
</comment>
<evidence type="ECO:0000256" key="1">
    <source>
        <dbReference type="ARBA" id="ARBA00004613"/>
    </source>
</evidence>
<keyword evidence="5" id="KW-1185">Reference proteome</keyword>
<keyword evidence="3" id="KW-0732">Signal</keyword>
<dbReference type="GeneID" id="108560814"/>
<evidence type="ECO:0000313" key="5">
    <source>
        <dbReference type="Proteomes" id="UP000695000"/>
    </source>
</evidence>
<dbReference type="PANTHER" id="PTHR39957:SF1">
    <property type="entry name" value="AT09846P1-RELATED"/>
    <property type="match status" value="1"/>
</dbReference>
<accession>A0ABM1MHE7</accession>
<dbReference type="Pfam" id="PF15430">
    <property type="entry name" value="SVWC"/>
    <property type="match status" value="1"/>
</dbReference>
<sequence>MKTEFGIFIVTAAALCIFTTSQAAHIQDTQQGIQTDEKIYCTDERDPNFKLAAGEQGPGPRGTCMLVKCEGVVDGKPVLTAIGCGVFVATAGCKATSYDKTKLYPDCCPSEVC</sequence>
<evidence type="ECO:0000256" key="2">
    <source>
        <dbReference type="ARBA" id="ARBA00022525"/>
    </source>
</evidence>
<name>A0ABM1MHE7_NICVS</name>
<feature type="chain" id="PRO_5045979199" evidence="3">
    <location>
        <begin position="24"/>
        <end position="113"/>
    </location>
</feature>
<dbReference type="RefSeq" id="XP_017773997.1">
    <property type="nucleotide sequence ID" value="XM_017918508.1"/>
</dbReference>
<gene>
    <name evidence="6" type="primary">LOC108560814</name>
</gene>
<dbReference type="InterPro" id="IPR029277">
    <property type="entry name" value="SVWC_dom"/>
</dbReference>
<keyword evidence="2" id="KW-0964">Secreted</keyword>
<dbReference type="InterPro" id="IPR053308">
    <property type="entry name" value="Vago-like"/>
</dbReference>
<protein>
    <submittedName>
        <fullName evidence="6">Uncharacterized protein LOC108560814</fullName>
    </submittedName>
</protein>
<proteinExistence type="predicted"/>
<reference evidence="6" key="1">
    <citation type="submission" date="2025-08" db="UniProtKB">
        <authorList>
            <consortium name="RefSeq"/>
        </authorList>
    </citation>
    <scope>IDENTIFICATION</scope>
    <source>
        <tissue evidence="6">Whole Larva</tissue>
    </source>
</reference>
<dbReference type="PANTHER" id="PTHR39957">
    <property type="entry name" value="AT09846P1-RELATED"/>
    <property type="match status" value="1"/>
</dbReference>